<dbReference type="GO" id="GO:0005975">
    <property type="term" value="P:carbohydrate metabolic process"/>
    <property type="evidence" value="ECO:0007669"/>
    <property type="project" value="InterPro"/>
</dbReference>
<dbReference type="InterPro" id="IPR026876">
    <property type="entry name" value="Fn3_assoc_repeat"/>
</dbReference>
<evidence type="ECO:0000256" key="1">
    <source>
        <dbReference type="ARBA" id="ARBA00001231"/>
    </source>
</evidence>
<keyword evidence="5" id="KW-0326">Glycosidase</keyword>
<dbReference type="Pfam" id="PF13287">
    <property type="entry name" value="Fn3_assoc"/>
    <property type="match status" value="1"/>
</dbReference>
<proteinExistence type="inferred from homology"/>
<evidence type="ECO:0000256" key="2">
    <source>
        <dbReference type="ARBA" id="ARBA00006285"/>
    </source>
</evidence>
<dbReference type="PANTHER" id="PTHR22600:SF57">
    <property type="entry name" value="BETA-N-ACETYLHEXOSAMINIDASE"/>
    <property type="match status" value="1"/>
</dbReference>
<evidence type="ECO:0000259" key="8">
    <source>
        <dbReference type="Pfam" id="PF00754"/>
    </source>
</evidence>
<evidence type="ECO:0000256" key="4">
    <source>
        <dbReference type="ARBA" id="ARBA00022801"/>
    </source>
</evidence>
<dbReference type="InterPro" id="IPR015883">
    <property type="entry name" value="Glyco_hydro_20_cat"/>
</dbReference>
<feature type="domain" description="F5/8 type C" evidence="8">
    <location>
        <begin position="646"/>
        <end position="755"/>
    </location>
</feature>
<accession>A0A7J4XHI7</accession>
<dbReference type="InterPro" id="IPR029018">
    <property type="entry name" value="Hex-like_dom2"/>
</dbReference>
<sequence>MRKLNQVLFAVATLTFTSCNTQKEEINYQVIPLPQEVVVNQETPFTLQETTKILYPEGNELLKRNAEFLSGYIKEATGKELDIATITSESTPPNAIVLGLDKSIVEKEGYELTVSSRQITINGQTPNGVFYGIQTLRKSIPAIVAGAKITLPAVTIKDYPRFSYRGMHLDVGRHFFPVEFVKEYIDLLALHNMNTFHWHLTEDQGWRIEIKKYPRLTEIGSQRSETVIGHNSGQYDGTPYGGFYTQEQIKEVVAYAQERYITIIPEVDLPGHMLAALASYPELGCTGGPYEVEKTWGVFPDVICIGNEKAMVFLEDVLSEIVELFPSEYIHIGGDEAPRDRWKKCPKCQARIKSENLKADKKHTAEDRLQSYCMSRIEKFLNSKGRRIIGWDEILEGDVAPNATVMSWRGMNGGLEAAKLGHDVIMTPNTYVYFDYYQTADTKDEPDAIGGCVPLEKVYSLEPVPASLNENEKKHIIGVQANLWTEYIATTQQIEYMVLPRMAALAEVQWTLPEKKDYRNFTKRLPQLLAFYDREGLNYGKHVFNIDSKITSDPEKKAVMIELSTIDDAPIYYTLDGTEPSAKNGTLYKEPIAVTQAANFKAIAIRPNGNNSKIKSEQIDFNKATCRPIELKNQPSPKYSYDGAIVLVDGLKGTNSYASGRWLGFPGKDVEATIHLEESTEISRVSTEAIIDLSAWIMGACGLSVAVSDDGKDFREVASKDYPIETGSVAPKTTESYSVEFPPVKANFVKVIIKHTPALPKGHTGEGKAPFLFVDEISVE</sequence>
<evidence type="ECO:0000256" key="5">
    <source>
        <dbReference type="ARBA" id="ARBA00023295"/>
    </source>
</evidence>
<dbReference type="Gene3D" id="2.60.120.260">
    <property type="entry name" value="Galactose-binding domain-like"/>
    <property type="match status" value="1"/>
</dbReference>
<organism evidence="10 11">
    <name type="scientific">Bacteroides salyersiae</name>
    <dbReference type="NCBI Taxonomy" id="291644"/>
    <lineage>
        <taxon>Bacteria</taxon>
        <taxon>Pseudomonadati</taxon>
        <taxon>Bacteroidota</taxon>
        <taxon>Bacteroidia</taxon>
        <taxon>Bacteroidales</taxon>
        <taxon>Bacteroidaceae</taxon>
        <taxon>Bacteroides</taxon>
    </lineage>
</organism>
<gene>
    <name evidence="10" type="ORF">F3F73_13595</name>
</gene>
<evidence type="ECO:0000259" key="9">
    <source>
        <dbReference type="Pfam" id="PF02838"/>
    </source>
</evidence>
<dbReference type="Proteomes" id="UP000422221">
    <property type="component" value="Unassembled WGS sequence"/>
</dbReference>
<dbReference type="Gene3D" id="3.30.379.10">
    <property type="entry name" value="Chitobiase/beta-hexosaminidase domain 2-like"/>
    <property type="match status" value="1"/>
</dbReference>
<name>A0A7J4XHI7_9BACE</name>
<evidence type="ECO:0000256" key="6">
    <source>
        <dbReference type="PIRSR" id="PIRSR625705-1"/>
    </source>
</evidence>
<keyword evidence="4 10" id="KW-0378">Hydrolase</keyword>
<dbReference type="RefSeq" id="WP_130059649.1">
    <property type="nucleotide sequence ID" value="NZ_JADNPJ010000010.1"/>
</dbReference>
<dbReference type="InterPro" id="IPR008979">
    <property type="entry name" value="Galactose-bd-like_sf"/>
</dbReference>
<feature type="domain" description="Glycoside hydrolase family 20 catalytic" evidence="7">
    <location>
        <begin position="162"/>
        <end position="511"/>
    </location>
</feature>
<dbReference type="InterPro" id="IPR017853">
    <property type="entry name" value="GH"/>
</dbReference>
<comment type="catalytic activity">
    <reaction evidence="1">
        <text>Hydrolysis of terminal non-reducing N-acetyl-D-hexosamine residues in N-acetyl-beta-D-hexosaminides.</text>
        <dbReference type="EC" id="3.2.1.52"/>
    </reaction>
</comment>
<dbReference type="GO" id="GO:0016020">
    <property type="term" value="C:membrane"/>
    <property type="evidence" value="ECO:0007669"/>
    <property type="project" value="TreeGrafter"/>
</dbReference>
<dbReference type="CDD" id="cd06563">
    <property type="entry name" value="GH20_chitobiase-like"/>
    <property type="match status" value="1"/>
</dbReference>
<dbReference type="Pfam" id="PF00754">
    <property type="entry name" value="F5_F8_type_C"/>
    <property type="match status" value="1"/>
</dbReference>
<evidence type="ECO:0000313" key="10">
    <source>
        <dbReference type="EMBL" id="KAA3763556.1"/>
    </source>
</evidence>
<feature type="domain" description="Beta-hexosaminidase bacterial type N-terminal" evidence="9">
    <location>
        <begin position="28"/>
        <end position="159"/>
    </location>
</feature>
<dbReference type="InterPro" id="IPR000421">
    <property type="entry name" value="FA58C"/>
</dbReference>
<dbReference type="SUPFAM" id="SSF55545">
    <property type="entry name" value="beta-N-acetylhexosaminidase-like domain"/>
    <property type="match status" value="1"/>
</dbReference>
<dbReference type="Pfam" id="PF02838">
    <property type="entry name" value="Glyco_hydro_20b"/>
    <property type="match status" value="1"/>
</dbReference>
<dbReference type="SUPFAM" id="SSF51445">
    <property type="entry name" value="(Trans)glycosidases"/>
    <property type="match status" value="1"/>
</dbReference>
<reference evidence="10 11" key="1">
    <citation type="journal article" date="2019" name="Nat. Med.">
        <title>A library of human gut bacterial isolates paired with longitudinal multiomics data enables mechanistic microbiome research.</title>
        <authorList>
            <person name="Poyet M."/>
            <person name="Groussin M."/>
            <person name="Gibbons S.M."/>
            <person name="Avila-Pacheco J."/>
            <person name="Jiang X."/>
            <person name="Kearney S.M."/>
            <person name="Perrotta A.R."/>
            <person name="Berdy B."/>
            <person name="Zhao S."/>
            <person name="Lieberman T.D."/>
            <person name="Swanson P.K."/>
            <person name="Smith M."/>
            <person name="Roesemann S."/>
            <person name="Alexander J.E."/>
            <person name="Rich S.A."/>
            <person name="Livny J."/>
            <person name="Vlamakis H."/>
            <person name="Clish C."/>
            <person name="Bullock K."/>
            <person name="Deik A."/>
            <person name="Scott J."/>
            <person name="Pierce K.A."/>
            <person name="Xavier R.J."/>
            <person name="Alm E.J."/>
        </authorList>
    </citation>
    <scope>NUCLEOTIDE SEQUENCE [LARGE SCALE GENOMIC DNA]</scope>
    <source>
        <strain evidence="10 11">BIOML-A10</strain>
    </source>
</reference>
<dbReference type="PROSITE" id="PS51257">
    <property type="entry name" value="PROKAR_LIPOPROTEIN"/>
    <property type="match status" value="1"/>
</dbReference>
<dbReference type="GO" id="GO:0030203">
    <property type="term" value="P:glycosaminoglycan metabolic process"/>
    <property type="evidence" value="ECO:0007669"/>
    <property type="project" value="TreeGrafter"/>
</dbReference>
<dbReference type="Pfam" id="PF00728">
    <property type="entry name" value="Glyco_hydro_20"/>
    <property type="match status" value="1"/>
</dbReference>
<dbReference type="EC" id="3.2.1.52" evidence="3"/>
<evidence type="ECO:0000313" key="11">
    <source>
        <dbReference type="Proteomes" id="UP000422221"/>
    </source>
</evidence>
<dbReference type="SUPFAM" id="SSF49785">
    <property type="entry name" value="Galactose-binding domain-like"/>
    <property type="match status" value="1"/>
</dbReference>
<dbReference type="PANTHER" id="PTHR22600">
    <property type="entry name" value="BETA-HEXOSAMINIDASE"/>
    <property type="match status" value="1"/>
</dbReference>
<evidence type="ECO:0000256" key="3">
    <source>
        <dbReference type="ARBA" id="ARBA00012663"/>
    </source>
</evidence>
<dbReference type="Gene3D" id="3.20.20.80">
    <property type="entry name" value="Glycosidases"/>
    <property type="match status" value="1"/>
</dbReference>
<dbReference type="AlphaFoldDB" id="A0A7J4XHI7"/>
<protein>
    <recommendedName>
        <fullName evidence="3">beta-N-acetylhexosaminidase</fullName>
        <ecNumber evidence="3">3.2.1.52</ecNumber>
    </recommendedName>
</protein>
<evidence type="ECO:0000259" key="7">
    <source>
        <dbReference type="Pfam" id="PF00728"/>
    </source>
</evidence>
<dbReference type="GO" id="GO:0004563">
    <property type="term" value="F:beta-N-acetylhexosaminidase activity"/>
    <property type="evidence" value="ECO:0007669"/>
    <property type="project" value="UniProtKB-EC"/>
</dbReference>
<comment type="caution">
    <text evidence="10">The sequence shown here is derived from an EMBL/GenBank/DDBJ whole genome shotgun (WGS) entry which is preliminary data.</text>
</comment>
<dbReference type="EMBL" id="VWMK01000013">
    <property type="protein sequence ID" value="KAA3763556.1"/>
    <property type="molecule type" value="Genomic_DNA"/>
</dbReference>
<comment type="similarity">
    <text evidence="2">Belongs to the glycosyl hydrolase 20 family.</text>
</comment>
<dbReference type="InterPro" id="IPR025705">
    <property type="entry name" value="Beta_hexosaminidase_sua/sub"/>
</dbReference>
<dbReference type="PRINTS" id="PR00738">
    <property type="entry name" value="GLHYDRLASE20"/>
</dbReference>
<dbReference type="InterPro" id="IPR015882">
    <property type="entry name" value="HEX_bac_N"/>
</dbReference>
<feature type="active site" description="Proton donor" evidence="6">
    <location>
        <position position="336"/>
    </location>
</feature>